<dbReference type="KEGG" id="tdf:H9L22_06510"/>
<organism evidence="3 4">
    <name type="scientific">Tessaracoccus defluvii</name>
    <dbReference type="NCBI Taxonomy" id="1285901"/>
    <lineage>
        <taxon>Bacteria</taxon>
        <taxon>Bacillati</taxon>
        <taxon>Actinomycetota</taxon>
        <taxon>Actinomycetes</taxon>
        <taxon>Propionibacteriales</taxon>
        <taxon>Propionibacteriaceae</taxon>
        <taxon>Tessaracoccus</taxon>
    </lineage>
</organism>
<dbReference type="AlphaFoldDB" id="A0A7H0H8V7"/>
<keyword evidence="4" id="KW-1185">Reference proteome</keyword>
<dbReference type="Pfam" id="PF01547">
    <property type="entry name" value="SBP_bac_1"/>
    <property type="match status" value="1"/>
</dbReference>
<protein>
    <submittedName>
        <fullName evidence="3">Carbohydrate ABC transporter substrate-binding protein</fullName>
    </submittedName>
</protein>
<dbReference type="EMBL" id="CP060789">
    <property type="protein sequence ID" value="QNP56973.1"/>
    <property type="molecule type" value="Genomic_DNA"/>
</dbReference>
<dbReference type="Gene3D" id="3.40.190.10">
    <property type="entry name" value="Periplasmic binding protein-like II"/>
    <property type="match status" value="2"/>
</dbReference>
<dbReference type="InterPro" id="IPR006059">
    <property type="entry name" value="SBP"/>
</dbReference>
<keyword evidence="2" id="KW-0813">Transport</keyword>
<dbReference type="Proteomes" id="UP000516117">
    <property type="component" value="Chromosome"/>
</dbReference>
<proteinExistence type="inferred from homology"/>
<dbReference type="InterPro" id="IPR050490">
    <property type="entry name" value="Bact_solute-bd_prot1"/>
</dbReference>
<dbReference type="PANTHER" id="PTHR43649:SF29">
    <property type="entry name" value="OSMOPROTECTIVE COMPOUNDS-BINDING PROTEIN GGTB"/>
    <property type="match status" value="1"/>
</dbReference>
<name>A0A7H0H8V7_9ACTN</name>
<accession>A0A7H0H8V7</accession>
<reference evidence="3 4" key="1">
    <citation type="submission" date="2020-08" db="EMBL/GenBank/DDBJ databases">
        <title>Genome sequence of Tessaracoccus defluvii JCM 17540T.</title>
        <authorList>
            <person name="Hyun D.-W."/>
            <person name="Bae J.-W."/>
        </authorList>
    </citation>
    <scope>NUCLEOTIDE SEQUENCE [LARGE SCALE GENOMIC DNA]</scope>
    <source>
        <strain evidence="3 4">JCM 17540</strain>
    </source>
</reference>
<evidence type="ECO:0000313" key="3">
    <source>
        <dbReference type="EMBL" id="QNP56973.1"/>
    </source>
</evidence>
<comment type="similarity">
    <text evidence="1">Belongs to the bacterial solute-binding protein 1 family.</text>
</comment>
<dbReference type="PROSITE" id="PS51257">
    <property type="entry name" value="PROKAR_LIPOPROTEIN"/>
    <property type="match status" value="1"/>
</dbReference>
<evidence type="ECO:0000256" key="1">
    <source>
        <dbReference type="ARBA" id="ARBA00008520"/>
    </source>
</evidence>
<dbReference type="PANTHER" id="PTHR43649">
    <property type="entry name" value="ARABINOSE-BINDING PROTEIN-RELATED"/>
    <property type="match status" value="1"/>
</dbReference>
<gene>
    <name evidence="3" type="ORF">H9L22_06510</name>
</gene>
<sequence length="448" mass="47936">MSHSQGRVGLLAAVTVAMSLTLTGCLQDPNPRAGGAGGGEGVAQGGSTDGDKVVTVLGAFGGDEAVGFRESLKKFEAESGIKVEYNNSTDFTTIIKARVRSGDTPDIAMFPQPGGLIELVKENQIQAIDTYLDYDEINSTLIPGFLDAARVNGRVYGAPMRMAVKSIVWYPAAYEATGKPTEFTSVQEMQQIGAEIATEGTAPWCVGFESGPGTGWPGTDWIEELVLRMWGPDVYDQWTSHKIPFNDERIVAAFEEMDKLLLTDGASWGGSRGILATAFGDAMNPAFETPAKCYWMRQGNFISGFFPTTIQSNLDAEVGTTVFPPYEGGFAGQPILGGGDIAALFNGDDPDAIEVMKFLTSDQFGGEWAQMGGWLSPHKTFDAANYPDETTRSIAEMAANADVFRYDGSDLMPNAVGGGSFWSGMVDFTSGAKTAQQVADDIEKSWPQ</sequence>
<evidence type="ECO:0000256" key="2">
    <source>
        <dbReference type="ARBA" id="ARBA00022448"/>
    </source>
</evidence>
<evidence type="ECO:0000313" key="4">
    <source>
        <dbReference type="Proteomes" id="UP000516117"/>
    </source>
</evidence>
<dbReference type="SUPFAM" id="SSF53850">
    <property type="entry name" value="Periplasmic binding protein-like II"/>
    <property type="match status" value="1"/>
</dbReference>